<comment type="similarity">
    <text evidence="4">Belongs to the importin alpha family.</text>
</comment>
<keyword evidence="8 17" id="KW-0813">Transport</keyword>
<evidence type="ECO:0000256" key="10">
    <source>
        <dbReference type="ARBA" id="ARBA00022676"/>
    </source>
</evidence>
<comment type="subunit">
    <text evidence="5">Hexamer formed by 3 homodimers.</text>
</comment>
<dbReference type="Gene3D" id="1.25.10.10">
    <property type="entry name" value="Leucine-rich Repeat Variant"/>
    <property type="match status" value="1"/>
</dbReference>
<feature type="domain" description="IBB" evidence="19">
    <location>
        <begin position="1"/>
        <end position="62"/>
    </location>
</feature>
<dbReference type="InterPro" id="IPR011989">
    <property type="entry name" value="ARM-like"/>
</dbReference>
<dbReference type="InterPro" id="IPR037128">
    <property type="entry name" value="Quinolinate_PRibosylTase_N_sf"/>
</dbReference>
<evidence type="ECO:0000256" key="13">
    <source>
        <dbReference type="ARBA" id="ARBA00022927"/>
    </source>
</evidence>
<dbReference type="SUPFAM" id="SSF54675">
    <property type="entry name" value="Nicotinate/Quinolinate PRTase N-terminal domain-like"/>
    <property type="match status" value="1"/>
</dbReference>
<feature type="repeat" description="ARM" evidence="16">
    <location>
        <begin position="284"/>
        <end position="326"/>
    </location>
</feature>
<dbReference type="Pfam" id="PF02749">
    <property type="entry name" value="QRPTase_N"/>
    <property type="match status" value="1"/>
</dbReference>
<proteinExistence type="inferred from homology"/>
<keyword evidence="11" id="KW-0808">Transferase</keyword>
<dbReference type="NCBIfam" id="TIGR00078">
    <property type="entry name" value="nadC"/>
    <property type="match status" value="1"/>
</dbReference>
<keyword evidence="9" id="KW-0662">Pyridine nucleotide biosynthesis</keyword>
<comment type="pathway">
    <text evidence="2">Cofactor biosynthesis; NAD(+) biosynthesis; nicotinate D-ribonucleotide from quinolinate: step 1/1.</text>
</comment>
<dbReference type="PROSITE" id="PS51214">
    <property type="entry name" value="IBB"/>
    <property type="match status" value="1"/>
</dbReference>
<name>A0A7I8VLT1_9ANNE</name>
<dbReference type="Gene3D" id="3.90.1170.20">
    <property type="entry name" value="Quinolinate phosphoribosyl transferase, N-terminal domain"/>
    <property type="match status" value="1"/>
</dbReference>
<dbReference type="GO" id="GO:0004514">
    <property type="term" value="F:nicotinate-nucleotide diphosphorylase (carboxylating) activity"/>
    <property type="evidence" value="ECO:0007669"/>
    <property type="project" value="UniProtKB-EC"/>
</dbReference>
<evidence type="ECO:0000256" key="3">
    <source>
        <dbReference type="ARBA" id="ARBA00009400"/>
    </source>
</evidence>
<evidence type="ECO:0000256" key="2">
    <source>
        <dbReference type="ARBA" id="ARBA00004893"/>
    </source>
</evidence>
<comment type="catalytic activity">
    <reaction evidence="15">
        <text>nicotinate beta-D-ribonucleotide + CO2 + diphosphate = quinolinate + 5-phospho-alpha-D-ribose 1-diphosphate + 2 H(+)</text>
        <dbReference type="Rhea" id="RHEA:12733"/>
        <dbReference type="ChEBI" id="CHEBI:15378"/>
        <dbReference type="ChEBI" id="CHEBI:16526"/>
        <dbReference type="ChEBI" id="CHEBI:29959"/>
        <dbReference type="ChEBI" id="CHEBI:33019"/>
        <dbReference type="ChEBI" id="CHEBI:57502"/>
        <dbReference type="ChEBI" id="CHEBI:58017"/>
        <dbReference type="EC" id="2.4.2.19"/>
    </reaction>
</comment>
<dbReference type="GO" id="GO:0061608">
    <property type="term" value="F:nuclear import signal receptor activity"/>
    <property type="evidence" value="ECO:0007669"/>
    <property type="project" value="InterPro"/>
</dbReference>
<keyword evidence="12" id="KW-0677">Repeat</keyword>
<sequence length="1037" mass="115259">MAAPAKMPVENHESRMKSFKNRGKDQDEMRRRRTEVSVELRKAKKDDQLAKRRNMTSDDEATSPIKTTTRQLSIEEIVQKLQSQDHQKQFEAVQSARKMLSKERNPPIESVINAGILPQFIRLLNDSEEEMQFEAAWVLTNVASGNSEQTMAVVKAGAIEPFVKLLTSTNSNVCEQAVWALGNIAGDGSEMRDRVLKVGVLRPLMMLIRPDTPVSFLRNVAWTLSNLCRNKNPHPPADAVKQMLPALLHLLQHHDTEVLSDSCWAISYLTDGSNDKIQTVIETGIVSRLVELLKHSEVSIITPALRACGNIVTGDDAQTQVIIDSGALDIFSALLRHSKPNIQKESAWAISNVTAGNVNQIQAVIDAGLIPQLIEVLKEGDFKTQKEAAWAITNMTSGGSNQQILFAVKLNCVPSLCGILKTKEPKMILVILEALYNILQLASKESCLDIVTLQIEECEGLDLIEKLQEHENGQVYNMALQIIETFFGDDAEIQEEDLVPDSKENHMLHVLCRNNARRIAHSCLLPQIKIPVSPSTSVVGFNGVRDSAGQKYHRVYKFPYITYLRALSRLKIFQTGVTVCILPVTWYQHSQEIIQSEMFYYGSGVAALACIMLYVISVYLRRVIGLVDIDETKNFARISHLTFWGNKKEQIVAISNIEPVTDTNQKVYDIFCEIKTYDYKHLCCTHEFIILSSFRYAGGASISQFALGGVCYYLVQSTMSNLTDYSNLLHPCDLKALCKMWLSEDISGFDHGGFVVGEAEETGVLICKSEGVLAGIPFCSAIFKELNCEVEWHFQEGSRLAGLGETVATATGPVRCLLLAERVVLNCISRASGIATKAANLKKLASDHLWHGEIVGTRKTTPGFRLVEKYSLLVGGAGTHRFNLSDLVMLKDNHIWTVGSVAQAVKKAKLSVGFTRKIEVECRSLEESIEALTAGADVIMLDNLKGQVVLKNRVHVTLINFDIIIQVLYDIAKVIKKKFPHSCLEASGGVDEHNLKDYFNPYIDIISAGSLTHSYNIIDFSFKISKLGHDPKNPIIG</sequence>
<gene>
    <name evidence="20" type="ORF">DGYR_LOCUS5779</name>
</gene>
<evidence type="ECO:0000256" key="15">
    <source>
        <dbReference type="ARBA" id="ARBA00047445"/>
    </source>
</evidence>
<feature type="compositionally biased region" description="Basic and acidic residues" evidence="18">
    <location>
        <begin position="9"/>
        <end position="50"/>
    </location>
</feature>
<evidence type="ECO:0000256" key="5">
    <source>
        <dbReference type="ARBA" id="ARBA00011218"/>
    </source>
</evidence>
<evidence type="ECO:0000256" key="14">
    <source>
        <dbReference type="ARBA" id="ARBA00033102"/>
    </source>
</evidence>
<feature type="region of interest" description="Disordered" evidence="18">
    <location>
        <begin position="1"/>
        <end position="64"/>
    </location>
</feature>
<dbReference type="Pfam" id="PF00514">
    <property type="entry name" value="Arm"/>
    <property type="match status" value="7"/>
</dbReference>
<comment type="function">
    <text evidence="1">Involved in the catabolism of quinolinic acid (QA).</text>
</comment>
<evidence type="ECO:0000256" key="12">
    <source>
        <dbReference type="ARBA" id="ARBA00022737"/>
    </source>
</evidence>
<evidence type="ECO:0000256" key="17">
    <source>
        <dbReference type="PROSITE-ProRule" id="PRU00561"/>
    </source>
</evidence>
<evidence type="ECO:0000313" key="20">
    <source>
        <dbReference type="EMBL" id="CAD5117231.1"/>
    </source>
</evidence>
<dbReference type="Gene3D" id="1.20.5.690">
    <property type="entry name" value="Importin-alpha, importin-beta-binding domain"/>
    <property type="match status" value="1"/>
</dbReference>
<dbReference type="UniPathway" id="UPA00253">
    <property type="reaction ID" value="UER00331"/>
</dbReference>
<evidence type="ECO:0000259" key="19">
    <source>
        <dbReference type="PROSITE" id="PS51214"/>
    </source>
</evidence>
<dbReference type="Pfam" id="PF01749">
    <property type="entry name" value="IBB"/>
    <property type="match status" value="1"/>
</dbReference>
<dbReference type="OrthoDB" id="29145at2759"/>
<dbReference type="CDD" id="cd01572">
    <property type="entry name" value="QPRTase"/>
    <property type="match status" value="1"/>
</dbReference>
<dbReference type="InterPro" id="IPR013785">
    <property type="entry name" value="Aldolase_TIM"/>
</dbReference>
<accession>A0A7I8VLT1</accession>
<dbReference type="PROSITE" id="PS50176">
    <property type="entry name" value="ARM_REPEAT"/>
    <property type="match status" value="5"/>
</dbReference>
<evidence type="ECO:0000256" key="8">
    <source>
        <dbReference type="ARBA" id="ARBA00022448"/>
    </source>
</evidence>
<dbReference type="InterPro" id="IPR016024">
    <property type="entry name" value="ARM-type_fold"/>
</dbReference>
<dbReference type="InterPro" id="IPR004393">
    <property type="entry name" value="NadC"/>
</dbReference>
<dbReference type="InterPro" id="IPR036068">
    <property type="entry name" value="Nicotinate_pribotase-like_C"/>
</dbReference>
<dbReference type="GO" id="GO:0005634">
    <property type="term" value="C:nucleus"/>
    <property type="evidence" value="ECO:0007669"/>
    <property type="project" value="UniProtKB-ARBA"/>
</dbReference>
<protein>
    <recommendedName>
        <fullName evidence="7">Nicotinate-nucleotide pyrophosphorylase [carboxylating]</fullName>
        <ecNumber evidence="6">2.4.2.19</ecNumber>
    </recommendedName>
    <alternativeName>
        <fullName evidence="14">Quinolinate phosphoribosyltransferase [decarboxylating]</fullName>
    </alternativeName>
</protein>
<keyword evidence="13" id="KW-0653">Protein transport</keyword>
<dbReference type="SUPFAM" id="SSF51690">
    <property type="entry name" value="Nicotinate/Quinolinate PRTase C-terminal domain-like"/>
    <property type="match status" value="1"/>
</dbReference>
<evidence type="ECO:0000313" key="21">
    <source>
        <dbReference type="Proteomes" id="UP000549394"/>
    </source>
</evidence>
<evidence type="ECO:0000256" key="4">
    <source>
        <dbReference type="ARBA" id="ARBA00010394"/>
    </source>
</evidence>
<evidence type="ECO:0000256" key="11">
    <source>
        <dbReference type="ARBA" id="ARBA00022679"/>
    </source>
</evidence>
<feature type="repeat" description="ARM" evidence="16">
    <location>
        <begin position="115"/>
        <end position="157"/>
    </location>
</feature>
<dbReference type="PANTHER" id="PTHR23316">
    <property type="entry name" value="IMPORTIN ALPHA"/>
    <property type="match status" value="1"/>
</dbReference>
<organism evidence="20 21">
    <name type="scientific">Dimorphilus gyrociliatus</name>
    <dbReference type="NCBI Taxonomy" id="2664684"/>
    <lineage>
        <taxon>Eukaryota</taxon>
        <taxon>Metazoa</taxon>
        <taxon>Spiralia</taxon>
        <taxon>Lophotrochozoa</taxon>
        <taxon>Annelida</taxon>
        <taxon>Polychaeta</taxon>
        <taxon>Polychaeta incertae sedis</taxon>
        <taxon>Dinophilidae</taxon>
        <taxon>Dimorphilus</taxon>
    </lineage>
</organism>
<dbReference type="InterPro" id="IPR032413">
    <property type="entry name" value="Arm_3"/>
</dbReference>
<feature type="repeat" description="ARM" evidence="16">
    <location>
        <begin position="157"/>
        <end position="185"/>
    </location>
</feature>
<dbReference type="InterPro" id="IPR000225">
    <property type="entry name" value="Armadillo"/>
</dbReference>
<evidence type="ECO:0000256" key="18">
    <source>
        <dbReference type="SAM" id="MobiDB-lite"/>
    </source>
</evidence>
<evidence type="ECO:0000256" key="6">
    <source>
        <dbReference type="ARBA" id="ARBA00011944"/>
    </source>
</evidence>
<evidence type="ECO:0000256" key="7">
    <source>
        <dbReference type="ARBA" id="ARBA00020990"/>
    </source>
</evidence>
<dbReference type="AlphaFoldDB" id="A0A7I8VLT1"/>
<dbReference type="SMART" id="SM00185">
    <property type="entry name" value="ARM"/>
    <property type="match status" value="8"/>
</dbReference>
<keyword evidence="21" id="KW-1185">Reference proteome</keyword>
<dbReference type="FunFam" id="3.20.20.70:FF:000090">
    <property type="entry name" value="Nicotinate-nucleotide pyrophosphorylase [carboxylating]"/>
    <property type="match status" value="1"/>
</dbReference>
<dbReference type="Proteomes" id="UP000549394">
    <property type="component" value="Unassembled WGS sequence"/>
</dbReference>
<dbReference type="EC" id="2.4.2.19" evidence="6"/>
<evidence type="ECO:0000256" key="16">
    <source>
        <dbReference type="PROSITE-ProRule" id="PRU00259"/>
    </source>
</evidence>
<dbReference type="InterPro" id="IPR002652">
    <property type="entry name" value="Importin-a_IBB"/>
</dbReference>
<dbReference type="GO" id="GO:0009435">
    <property type="term" value="P:NAD+ biosynthetic process"/>
    <property type="evidence" value="ECO:0007669"/>
    <property type="project" value="UniProtKB-UniPathway"/>
</dbReference>
<dbReference type="SUPFAM" id="SSF48371">
    <property type="entry name" value="ARM repeat"/>
    <property type="match status" value="1"/>
</dbReference>
<dbReference type="GO" id="GO:0006606">
    <property type="term" value="P:protein import into nucleus"/>
    <property type="evidence" value="ECO:0007669"/>
    <property type="project" value="InterPro"/>
</dbReference>
<dbReference type="InterPro" id="IPR002638">
    <property type="entry name" value="Quinolinate_PRibosylTrfase_C"/>
</dbReference>
<dbReference type="InterPro" id="IPR022412">
    <property type="entry name" value="Quinolinate_PRibosylTrfase_N"/>
</dbReference>
<dbReference type="Gene3D" id="3.20.20.70">
    <property type="entry name" value="Aldolase class I"/>
    <property type="match status" value="1"/>
</dbReference>
<feature type="repeat" description="ARM" evidence="16">
    <location>
        <begin position="368"/>
        <end position="405"/>
    </location>
</feature>
<feature type="repeat" description="ARM" evidence="16">
    <location>
        <begin position="326"/>
        <end position="368"/>
    </location>
</feature>
<dbReference type="InterPro" id="IPR036975">
    <property type="entry name" value="Importin-a_IBB_sf"/>
</dbReference>
<comment type="similarity">
    <text evidence="3">Belongs to the NadC/ModD family.</text>
</comment>
<dbReference type="Pfam" id="PF01729">
    <property type="entry name" value="QRPTase_C"/>
    <property type="match status" value="1"/>
</dbReference>
<keyword evidence="10" id="KW-0328">Glycosyltransferase</keyword>
<evidence type="ECO:0000256" key="1">
    <source>
        <dbReference type="ARBA" id="ARBA00003237"/>
    </source>
</evidence>
<reference evidence="20 21" key="1">
    <citation type="submission" date="2020-08" db="EMBL/GenBank/DDBJ databases">
        <authorList>
            <person name="Hejnol A."/>
        </authorList>
    </citation>
    <scope>NUCLEOTIDE SEQUENCE [LARGE SCALE GENOMIC DNA]</scope>
</reference>
<dbReference type="FunFam" id="1.25.10.10:FF:000009">
    <property type="entry name" value="Importin subunit alpha"/>
    <property type="match status" value="1"/>
</dbReference>
<comment type="caution">
    <text evidence="20">The sequence shown here is derived from an EMBL/GenBank/DDBJ whole genome shotgun (WGS) entry which is preliminary data.</text>
</comment>
<dbReference type="EMBL" id="CAJFCJ010000007">
    <property type="protein sequence ID" value="CAD5117231.1"/>
    <property type="molecule type" value="Genomic_DNA"/>
</dbReference>
<evidence type="ECO:0000256" key="9">
    <source>
        <dbReference type="ARBA" id="ARBA00022642"/>
    </source>
</evidence>
<dbReference type="Pfam" id="PF16186">
    <property type="entry name" value="Arm_3"/>
    <property type="match status" value="1"/>
</dbReference>